<reference evidence="4 5" key="1">
    <citation type="journal article" date="2016" name="Genome Announc.">
        <title>Draft Whole-Genome Sequence of Trichoderma gamsii T6085, a Promising Biocontrol Agent of Fusarium Head Blight on Wheat.</title>
        <authorList>
            <person name="Baroncelli R."/>
            <person name="Zapparata A."/>
            <person name="Piaggeschi G."/>
            <person name="Sarrocco S."/>
            <person name="Vannacci G."/>
        </authorList>
    </citation>
    <scope>NUCLEOTIDE SEQUENCE [LARGE SCALE GENOMIC DNA]</scope>
    <source>
        <strain evidence="4 5">T6085</strain>
    </source>
</reference>
<evidence type="ECO:0000313" key="4">
    <source>
        <dbReference type="EMBL" id="PON22067.1"/>
    </source>
</evidence>
<sequence length="154" mass="17539">MQYEAGVYTTLIAQANCKLSSSLPSPTTFIIHHDEYHLPSEENDVLSAIAGMGYLYFAFCMDCLVGLLLLLAIPRVIAMFVARCREKRQEHRDAHRRTWETEKSRSLPVTNTPTHHSTGDIRRDDEETAKILALTKIRSKLPKKVSQRAQEVIE</sequence>
<keyword evidence="2" id="KW-1133">Transmembrane helix</keyword>
<organism evidence="4 5">
    <name type="scientific">Trichoderma gamsii</name>
    <dbReference type="NCBI Taxonomy" id="398673"/>
    <lineage>
        <taxon>Eukaryota</taxon>
        <taxon>Fungi</taxon>
        <taxon>Dikarya</taxon>
        <taxon>Ascomycota</taxon>
        <taxon>Pezizomycotina</taxon>
        <taxon>Sordariomycetes</taxon>
        <taxon>Hypocreomycetidae</taxon>
        <taxon>Hypocreales</taxon>
        <taxon>Hypocreaceae</taxon>
        <taxon>Trichoderma</taxon>
    </lineage>
</organism>
<evidence type="ECO:0000313" key="3">
    <source>
        <dbReference type="EMBL" id="PNP45270.1"/>
    </source>
</evidence>
<dbReference type="EMBL" id="JPDN02000042">
    <property type="protein sequence ID" value="PON22067.1"/>
    <property type="molecule type" value="Genomic_DNA"/>
</dbReference>
<keyword evidence="5" id="KW-1185">Reference proteome</keyword>
<evidence type="ECO:0000256" key="2">
    <source>
        <dbReference type="SAM" id="Phobius"/>
    </source>
</evidence>
<reference evidence="3 6" key="2">
    <citation type="submission" date="2017-02" db="EMBL/GenBank/DDBJ databases">
        <title>Genomes of Trichoderma spp. with biocontrol activity.</title>
        <authorList>
            <person name="Gardiner D."/>
            <person name="Kazan K."/>
            <person name="Vos C."/>
            <person name="Harvey P."/>
        </authorList>
    </citation>
    <scope>NUCLEOTIDE SEQUENCE [LARGE SCALE GENOMIC DNA]</scope>
    <source>
        <strain evidence="3 6">A5MH</strain>
    </source>
</reference>
<dbReference type="GeneID" id="29982132"/>
<protein>
    <submittedName>
        <fullName evidence="4">Uncharacterized protein</fullName>
    </submittedName>
</protein>
<feature type="transmembrane region" description="Helical" evidence="2">
    <location>
        <begin position="54"/>
        <end position="82"/>
    </location>
</feature>
<feature type="compositionally biased region" description="Basic and acidic residues" evidence="1">
    <location>
        <begin position="88"/>
        <end position="105"/>
    </location>
</feature>
<feature type="compositionally biased region" description="Polar residues" evidence="1">
    <location>
        <begin position="107"/>
        <end position="116"/>
    </location>
</feature>
<keyword evidence="2" id="KW-0472">Membrane</keyword>
<evidence type="ECO:0000256" key="1">
    <source>
        <dbReference type="SAM" id="MobiDB-lite"/>
    </source>
</evidence>
<accession>A0A0W7VZK2</accession>
<dbReference type="Proteomes" id="UP000054821">
    <property type="component" value="Unassembled WGS sequence"/>
</dbReference>
<evidence type="ECO:0000313" key="5">
    <source>
        <dbReference type="Proteomes" id="UP000054821"/>
    </source>
</evidence>
<dbReference type="Proteomes" id="UP000236546">
    <property type="component" value="Unassembled WGS sequence"/>
</dbReference>
<gene>
    <name evidence="4" type="ORF">TGAM01_v209137</name>
    <name evidence="3" type="ORF">TGAMA5MH_02993</name>
</gene>
<dbReference type="RefSeq" id="XP_018664874.1">
    <property type="nucleotide sequence ID" value="XM_018802049.1"/>
</dbReference>
<comment type="caution">
    <text evidence="4">The sequence shown here is derived from an EMBL/GenBank/DDBJ whole genome shotgun (WGS) entry which is preliminary data.</text>
</comment>
<proteinExistence type="predicted"/>
<keyword evidence="2" id="KW-0812">Transmembrane</keyword>
<reference evidence="4" key="3">
    <citation type="submission" date="2017-08" db="EMBL/GenBank/DDBJ databases">
        <title>Trichoderma gamsii strain T6085, whole genome shotgun sequencing project.</title>
        <authorList>
            <person name="Baroncelli R."/>
        </authorList>
    </citation>
    <scope>NUCLEOTIDE SEQUENCE</scope>
    <source>
        <strain evidence="4">T6085</strain>
    </source>
</reference>
<evidence type="ECO:0000313" key="6">
    <source>
        <dbReference type="Proteomes" id="UP000236546"/>
    </source>
</evidence>
<dbReference type="EMBL" id="MTYH01000025">
    <property type="protein sequence ID" value="PNP45270.1"/>
    <property type="molecule type" value="Genomic_DNA"/>
</dbReference>
<dbReference type="AlphaFoldDB" id="A0A0W7VZK2"/>
<name>A0A0W7VZK2_9HYPO</name>
<feature type="region of interest" description="Disordered" evidence="1">
    <location>
        <begin position="88"/>
        <end position="124"/>
    </location>
</feature>